<feature type="domain" description="SWIM-type" evidence="2">
    <location>
        <begin position="110"/>
        <end position="159"/>
    </location>
</feature>
<dbReference type="PANTHER" id="PTHR28498:SF1">
    <property type="entry name" value="ZINC FINGER SWIM DOMAIN-CONTAINING PROTEIN 7"/>
    <property type="match status" value="1"/>
</dbReference>
<evidence type="ECO:0000313" key="4">
    <source>
        <dbReference type="Proteomes" id="UP001071777"/>
    </source>
</evidence>
<keyword evidence="4" id="KW-1185">Reference proteome</keyword>
<protein>
    <recommendedName>
        <fullName evidence="2">SWIM-type domain-containing protein</fullName>
    </recommendedName>
</protein>
<keyword evidence="1" id="KW-0863">Zinc-finger</keyword>
<accession>A0ABQ8P9S6</accession>
<dbReference type="PROSITE" id="PS50966">
    <property type="entry name" value="ZF_SWIM"/>
    <property type="match status" value="1"/>
</dbReference>
<keyword evidence="1" id="KW-0479">Metal-binding</keyword>
<organism evidence="3 4">
    <name type="scientific">Cryptosporidium canis</name>
    <dbReference type="NCBI Taxonomy" id="195482"/>
    <lineage>
        <taxon>Eukaryota</taxon>
        <taxon>Sar</taxon>
        <taxon>Alveolata</taxon>
        <taxon>Apicomplexa</taxon>
        <taxon>Conoidasida</taxon>
        <taxon>Coccidia</taxon>
        <taxon>Eucoccidiorida</taxon>
        <taxon>Eimeriorina</taxon>
        <taxon>Cryptosporidiidae</taxon>
        <taxon>Cryptosporidium</taxon>
    </lineage>
</organism>
<evidence type="ECO:0000256" key="1">
    <source>
        <dbReference type="PROSITE-ProRule" id="PRU00325"/>
    </source>
</evidence>
<keyword evidence="1" id="KW-0862">Zinc</keyword>
<gene>
    <name evidence="3" type="ORF">OJ252_1119</name>
</gene>
<dbReference type="Proteomes" id="UP001071777">
    <property type="component" value="Unassembled WGS sequence"/>
</dbReference>
<sequence>MLLIRVLVVHYKVAIGLKTKTRMSYMLKYCSIGSQDHINSLMCLVRELKPVGAELKLKPKDGLQLNMDFNLRILHTISEICPGLVEKAISLIDYGKVSVYIERKSCRRLYLMDTASKGQDMSYLVMRHFCTCRSYIDKVVLQKREITCKHELAYYLLDSMYVPEVIDSLSSNKTSSQEESKTESCNRSGEDKEVIIQFMAGVNPQIKAHIVDERRFSEVYLEHTSMFFVENGLFKKAIRQS</sequence>
<dbReference type="EMBL" id="JAPCXB010000040">
    <property type="protein sequence ID" value="KAJ1612854.1"/>
    <property type="molecule type" value="Genomic_DNA"/>
</dbReference>
<evidence type="ECO:0000313" key="3">
    <source>
        <dbReference type="EMBL" id="KAJ1612854.1"/>
    </source>
</evidence>
<name>A0ABQ8P9S6_9CRYT</name>
<proteinExistence type="predicted"/>
<comment type="caution">
    <text evidence="3">The sequence shown here is derived from an EMBL/GenBank/DDBJ whole genome shotgun (WGS) entry which is preliminary data.</text>
</comment>
<dbReference type="InterPro" id="IPR007527">
    <property type="entry name" value="Znf_SWIM"/>
</dbReference>
<reference evidence="3" key="1">
    <citation type="submission" date="2022-10" db="EMBL/GenBank/DDBJ databases">
        <title>Adaptive evolution leads to modifications in subtelomeric GC content in a zoonotic Cryptosporidium species.</title>
        <authorList>
            <person name="Li J."/>
            <person name="Feng Y."/>
            <person name="Xiao L."/>
        </authorList>
    </citation>
    <scope>NUCLEOTIDE SEQUENCE</scope>
    <source>
        <strain evidence="3">25894</strain>
    </source>
</reference>
<evidence type="ECO:0000259" key="2">
    <source>
        <dbReference type="PROSITE" id="PS50966"/>
    </source>
</evidence>
<dbReference type="PANTHER" id="PTHR28498">
    <property type="entry name" value="ZINC FINGER SWIM DOMAIN-CONTAINING PROTEIN 7"/>
    <property type="match status" value="1"/>
</dbReference>